<comment type="subcellular location">
    <subcellularLocation>
        <location evidence="2">Endoplasmic reticulum</location>
    </subcellularLocation>
    <subcellularLocation>
        <location evidence="3">Membrane</location>
    </subcellularLocation>
    <subcellularLocation>
        <location evidence="1">Mitochondrion</location>
    </subcellularLocation>
</comment>
<organism evidence="8 9">
    <name type="scientific">Riccia sorocarpa</name>
    <dbReference type="NCBI Taxonomy" id="122646"/>
    <lineage>
        <taxon>Eukaryota</taxon>
        <taxon>Viridiplantae</taxon>
        <taxon>Streptophyta</taxon>
        <taxon>Embryophyta</taxon>
        <taxon>Marchantiophyta</taxon>
        <taxon>Marchantiopsida</taxon>
        <taxon>Marchantiidae</taxon>
        <taxon>Marchantiales</taxon>
        <taxon>Ricciaceae</taxon>
        <taxon>Riccia</taxon>
    </lineage>
</organism>
<feature type="compositionally biased region" description="Polar residues" evidence="7">
    <location>
        <begin position="242"/>
        <end position="252"/>
    </location>
</feature>
<evidence type="ECO:0000256" key="3">
    <source>
        <dbReference type="ARBA" id="ARBA00004370"/>
    </source>
</evidence>
<dbReference type="AlphaFoldDB" id="A0ABD3H174"/>
<dbReference type="Gene3D" id="3.40.50.1820">
    <property type="entry name" value="alpha/beta hydrolase"/>
    <property type="match status" value="1"/>
</dbReference>
<evidence type="ECO:0000256" key="2">
    <source>
        <dbReference type="ARBA" id="ARBA00004240"/>
    </source>
</evidence>
<keyword evidence="4" id="KW-0256">Endoplasmic reticulum</keyword>
<evidence type="ECO:0000313" key="9">
    <source>
        <dbReference type="Proteomes" id="UP001633002"/>
    </source>
</evidence>
<accession>A0ABD3H174</accession>
<dbReference type="GO" id="GO:0005739">
    <property type="term" value="C:mitochondrion"/>
    <property type="evidence" value="ECO:0007669"/>
    <property type="project" value="UniProtKB-SubCell"/>
</dbReference>
<evidence type="ECO:0000256" key="7">
    <source>
        <dbReference type="SAM" id="MobiDB-lite"/>
    </source>
</evidence>
<gene>
    <name evidence="8" type="ORF">R1sor_003160</name>
</gene>
<dbReference type="InterPro" id="IPR029058">
    <property type="entry name" value="AB_hydrolase_fold"/>
</dbReference>
<feature type="region of interest" description="Disordered" evidence="7">
    <location>
        <begin position="181"/>
        <end position="267"/>
    </location>
</feature>
<dbReference type="GO" id="GO:0016020">
    <property type="term" value="C:membrane"/>
    <property type="evidence" value="ECO:0007669"/>
    <property type="project" value="UniProtKB-SubCell"/>
</dbReference>
<dbReference type="SUPFAM" id="SSF53474">
    <property type="entry name" value="alpha/beta-Hydrolases"/>
    <property type="match status" value="1"/>
</dbReference>
<dbReference type="InterPro" id="IPR052374">
    <property type="entry name" value="SERAC1"/>
</dbReference>
<dbReference type="PANTHER" id="PTHR48182:SF2">
    <property type="entry name" value="PROTEIN SERAC1"/>
    <property type="match status" value="1"/>
</dbReference>
<dbReference type="GO" id="GO:0005783">
    <property type="term" value="C:endoplasmic reticulum"/>
    <property type="evidence" value="ECO:0007669"/>
    <property type="project" value="UniProtKB-SubCell"/>
</dbReference>
<feature type="compositionally biased region" description="Basic and acidic residues" evidence="7">
    <location>
        <begin position="183"/>
        <end position="198"/>
    </location>
</feature>
<evidence type="ECO:0000256" key="5">
    <source>
        <dbReference type="ARBA" id="ARBA00023128"/>
    </source>
</evidence>
<evidence type="ECO:0000256" key="1">
    <source>
        <dbReference type="ARBA" id="ARBA00004173"/>
    </source>
</evidence>
<protein>
    <recommendedName>
        <fullName evidence="10">GPI inositol-deacylase</fullName>
    </recommendedName>
</protein>
<keyword evidence="5" id="KW-0496">Mitochondrion</keyword>
<keyword evidence="9" id="KW-1185">Reference proteome</keyword>
<reference evidence="8 9" key="1">
    <citation type="submission" date="2024-09" db="EMBL/GenBank/DDBJ databases">
        <title>Chromosome-scale assembly of Riccia sorocarpa.</title>
        <authorList>
            <person name="Paukszto L."/>
        </authorList>
    </citation>
    <scope>NUCLEOTIDE SEQUENCE [LARGE SCALE GENOMIC DNA]</scope>
    <source>
        <strain evidence="8">LP-2024</strain>
        <tissue evidence="8">Aerial parts of the thallus</tissue>
    </source>
</reference>
<dbReference type="Proteomes" id="UP001633002">
    <property type="component" value="Unassembled WGS sequence"/>
</dbReference>
<evidence type="ECO:0000313" key="8">
    <source>
        <dbReference type="EMBL" id="KAL3685138.1"/>
    </source>
</evidence>
<evidence type="ECO:0008006" key="10">
    <source>
        <dbReference type="Google" id="ProtNLM"/>
    </source>
</evidence>
<sequence length="267" mass="29249">MGNRLNREGNSEQSEPECMEEVGIKVSDCLTQLYAPSPPQSMEMDIIFFHGLQLDFKSDSHLSTWRIGDESGELWPMSWLPSEYPKARILVASYDACIQTTATTGRQDLHSISEALFHDLLIVRDTQGRNCPVILVGHSFGGLVIKQLCIIAHAKKDDDPFIQRVRGIFFYATPHRGMNQEFLSERGMGRSSARRDPEADPLGEKSAVGATPNQPGNSKGDDPQATNPIGDGNAGPDRATGTRVTASASTEPGSPPRYQVHPACKQQ</sequence>
<dbReference type="PANTHER" id="PTHR48182">
    <property type="entry name" value="PROTEIN SERAC1"/>
    <property type="match status" value="1"/>
</dbReference>
<evidence type="ECO:0000256" key="4">
    <source>
        <dbReference type="ARBA" id="ARBA00022824"/>
    </source>
</evidence>
<name>A0ABD3H174_9MARC</name>
<evidence type="ECO:0000256" key="6">
    <source>
        <dbReference type="ARBA" id="ARBA00023136"/>
    </source>
</evidence>
<keyword evidence="6" id="KW-0472">Membrane</keyword>
<comment type="caution">
    <text evidence="8">The sequence shown here is derived from an EMBL/GenBank/DDBJ whole genome shotgun (WGS) entry which is preliminary data.</text>
</comment>
<dbReference type="EMBL" id="JBJQOH010000006">
    <property type="protein sequence ID" value="KAL3685138.1"/>
    <property type="molecule type" value="Genomic_DNA"/>
</dbReference>
<proteinExistence type="predicted"/>